<evidence type="ECO:0000259" key="10">
    <source>
        <dbReference type="Pfam" id="PF07486"/>
    </source>
</evidence>
<reference evidence="11 12" key="1">
    <citation type="submission" date="2018-06" db="EMBL/GenBank/DDBJ databases">
        <title>Genomic Encyclopedia of Type Strains, Phase IV (KMG-IV): sequencing the most valuable type-strain genomes for metagenomic binning, comparative biology and taxonomic classification.</title>
        <authorList>
            <person name="Goeker M."/>
        </authorList>
    </citation>
    <scope>NUCLEOTIDE SEQUENCE [LARGE SCALE GENOMIC DNA]</scope>
    <source>
        <strain evidence="11 12">DSM 22112</strain>
    </source>
</reference>
<dbReference type="SUPFAM" id="SSF47090">
    <property type="entry name" value="PGBD-like"/>
    <property type="match status" value="1"/>
</dbReference>
<evidence type="ECO:0000256" key="1">
    <source>
        <dbReference type="ARBA" id="ARBA00007010"/>
    </source>
</evidence>
<feature type="domain" description="Peptidoglycan binding-like" evidence="9">
    <location>
        <begin position="40"/>
        <end position="94"/>
    </location>
</feature>
<dbReference type="Pfam" id="PF07486">
    <property type="entry name" value="Hydrolase_2"/>
    <property type="match status" value="1"/>
</dbReference>
<evidence type="ECO:0000256" key="4">
    <source>
        <dbReference type="ARBA" id="ARBA00022729"/>
    </source>
</evidence>
<accession>A0A366IFL0</accession>
<dbReference type="Gene3D" id="1.10.101.10">
    <property type="entry name" value="PGBD-like superfamily/PGBD"/>
    <property type="match status" value="1"/>
</dbReference>
<dbReference type="GO" id="GO:0030435">
    <property type="term" value="P:sporulation resulting in formation of a cellular spore"/>
    <property type="evidence" value="ECO:0007669"/>
    <property type="project" value="UniProtKB-KW"/>
</dbReference>
<dbReference type="InterPro" id="IPR036366">
    <property type="entry name" value="PGBDSf"/>
</dbReference>
<dbReference type="OrthoDB" id="9785345at2"/>
<dbReference type="Gene3D" id="1.10.10.2520">
    <property type="entry name" value="Cell wall hydrolase SleB, domain 1"/>
    <property type="match status" value="1"/>
</dbReference>
<evidence type="ECO:0000256" key="5">
    <source>
        <dbReference type="ARBA" id="ARBA00022801"/>
    </source>
</evidence>
<keyword evidence="7" id="KW-0961">Cell wall biogenesis/degradation</keyword>
<dbReference type="InterPro" id="IPR036365">
    <property type="entry name" value="PGBD-like_sf"/>
</dbReference>
<evidence type="ECO:0000256" key="3">
    <source>
        <dbReference type="ARBA" id="ARBA00022544"/>
    </source>
</evidence>
<dbReference type="Pfam" id="PF01471">
    <property type="entry name" value="PG_binding_1"/>
    <property type="match status" value="1"/>
</dbReference>
<name>A0A366IFL0_9FIRM</name>
<evidence type="ECO:0000256" key="2">
    <source>
        <dbReference type="ARBA" id="ARBA00018364"/>
    </source>
</evidence>
<comment type="similarity">
    <text evidence="1">Belongs to the SleB family.</text>
</comment>
<dbReference type="Gene3D" id="6.20.240.60">
    <property type="match status" value="1"/>
</dbReference>
<dbReference type="InterPro" id="IPR011105">
    <property type="entry name" value="Cell_wall_hydrolase_SleB"/>
</dbReference>
<keyword evidence="3" id="KW-0309">Germination</keyword>
<evidence type="ECO:0000313" key="12">
    <source>
        <dbReference type="Proteomes" id="UP000253490"/>
    </source>
</evidence>
<organism evidence="11 12">
    <name type="scientific">Alkalibaculum bacchi</name>
    <dbReference type="NCBI Taxonomy" id="645887"/>
    <lineage>
        <taxon>Bacteria</taxon>
        <taxon>Bacillati</taxon>
        <taxon>Bacillota</taxon>
        <taxon>Clostridia</taxon>
        <taxon>Eubacteriales</taxon>
        <taxon>Eubacteriaceae</taxon>
        <taxon>Alkalibaculum</taxon>
    </lineage>
</organism>
<dbReference type="RefSeq" id="WP_113919351.1">
    <property type="nucleotide sequence ID" value="NZ_QNRX01000001.1"/>
</dbReference>
<dbReference type="GO" id="GO:0009847">
    <property type="term" value="P:spore germination"/>
    <property type="evidence" value="ECO:0007669"/>
    <property type="project" value="UniProtKB-UniRule"/>
</dbReference>
<sequence>MKVRKKRQITLLLTLTILAFLFVEGSVLAQNAIYYGSDPDAVGKVQRKLKEWGYYDYGVDGYYGWRTEEAVKKFQRKNGLDVDGICGANTLKELGLGNLVNKSRSTSSPKKASGNRSEARLLAQCINGEARGEPYVGQVAVAAVILNRVNHPEFPNSISGVIYQPGAFDAVSDGQIYLEPSESSVKAANDALAGWDPSGGAIYYYNPVTSTNQWILSRPIIAEIGKHVFCD</sequence>
<keyword evidence="4" id="KW-0732">Signal</keyword>
<dbReference type="NCBIfam" id="TIGR02869">
    <property type="entry name" value="spore_SleB"/>
    <property type="match status" value="1"/>
</dbReference>
<evidence type="ECO:0000256" key="7">
    <source>
        <dbReference type="ARBA" id="ARBA00023316"/>
    </source>
</evidence>
<gene>
    <name evidence="11" type="ORF">DES36_101196</name>
</gene>
<keyword evidence="12" id="KW-1185">Reference proteome</keyword>
<keyword evidence="6" id="KW-0749">Sporulation</keyword>
<protein>
    <recommendedName>
        <fullName evidence="2 8">Spore cortex-lytic enzyme</fullName>
    </recommendedName>
</protein>
<keyword evidence="5" id="KW-0378">Hydrolase</keyword>
<dbReference type="InterPro" id="IPR014224">
    <property type="entry name" value="Spore_cortex_SleB"/>
</dbReference>
<dbReference type="GO" id="GO:0071555">
    <property type="term" value="P:cell wall organization"/>
    <property type="evidence" value="ECO:0007669"/>
    <property type="project" value="UniProtKB-KW"/>
</dbReference>
<dbReference type="GO" id="GO:0016787">
    <property type="term" value="F:hydrolase activity"/>
    <property type="evidence" value="ECO:0007669"/>
    <property type="project" value="UniProtKB-KW"/>
</dbReference>
<dbReference type="InterPro" id="IPR002477">
    <property type="entry name" value="Peptidoglycan-bd-like"/>
</dbReference>
<dbReference type="InterPro" id="IPR042047">
    <property type="entry name" value="SleB_dom1"/>
</dbReference>
<evidence type="ECO:0000256" key="6">
    <source>
        <dbReference type="ARBA" id="ARBA00022969"/>
    </source>
</evidence>
<dbReference type="AlphaFoldDB" id="A0A366IFL0"/>
<dbReference type="Proteomes" id="UP000253490">
    <property type="component" value="Unassembled WGS sequence"/>
</dbReference>
<dbReference type="EMBL" id="QNRX01000001">
    <property type="protein sequence ID" value="RBP70141.1"/>
    <property type="molecule type" value="Genomic_DNA"/>
</dbReference>
<evidence type="ECO:0000256" key="8">
    <source>
        <dbReference type="NCBIfam" id="TIGR02869"/>
    </source>
</evidence>
<evidence type="ECO:0000313" key="11">
    <source>
        <dbReference type="EMBL" id="RBP70141.1"/>
    </source>
</evidence>
<evidence type="ECO:0000259" key="9">
    <source>
        <dbReference type="Pfam" id="PF01471"/>
    </source>
</evidence>
<feature type="domain" description="Cell wall hydrolase SleB" evidence="10">
    <location>
        <begin position="132"/>
        <end position="230"/>
    </location>
</feature>
<comment type="caution">
    <text evidence="11">The sequence shown here is derived from an EMBL/GenBank/DDBJ whole genome shotgun (WGS) entry which is preliminary data.</text>
</comment>
<proteinExistence type="inferred from homology"/>